<dbReference type="InParanoid" id="A0A0D2WIK2"/>
<organism evidence="2 3">
    <name type="scientific">Capsaspora owczarzaki (strain ATCC 30864)</name>
    <dbReference type="NCBI Taxonomy" id="595528"/>
    <lineage>
        <taxon>Eukaryota</taxon>
        <taxon>Filasterea</taxon>
        <taxon>Capsaspora</taxon>
    </lineage>
</organism>
<accession>A0A0D2WIK2</accession>
<gene>
    <name evidence="2" type="ORF">CAOG_009381</name>
</gene>
<dbReference type="InterPro" id="IPR032675">
    <property type="entry name" value="LRR_dom_sf"/>
</dbReference>
<reference evidence="3" key="1">
    <citation type="submission" date="2011-02" db="EMBL/GenBank/DDBJ databases">
        <title>The Genome Sequence of Capsaspora owczarzaki ATCC 30864.</title>
        <authorList>
            <person name="Russ C."/>
            <person name="Cuomo C."/>
            <person name="Burger G."/>
            <person name="Gray M.W."/>
            <person name="Holland P.W.H."/>
            <person name="King N."/>
            <person name="Lang F.B.F."/>
            <person name="Roger A.J."/>
            <person name="Ruiz-Trillo I."/>
            <person name="Young S.K."/>
            <person name="Zeng Q."/>
            <person name="Gargeya S."/>
            <person name="Alvarado L."/>
            <person name="Berlin A."/>
            <person name="Chapman S.B."/>
            <person name="Chen Z."/>
            <person name="Freedman E."/>
            <person name="Gellesch M."/>
            <person name="Goldberg J."/>
            <person name="Griggs A."/>
            <person name="Gujja S."/>
            <person name="Heilman E."/>
            <person name="Heiman D."/>
            <person name="Howarth C."/>
            <person name="Mehta T."/>
            <person name="Neiman D."/>
            <person name="Pearson M."/>
            <person name="Roberts A."/>
            <person name="Saif S."/>
            <person name="Shea T."/>
            <person name="Shenoy N."/>
            <person name="Sisk P."/>
            <person name="Stolte C."/>
            <person name="Sykes S."/>
            <person name="White J."/>
            <person name="Yandava C."/>
            <person name="Haas B."/>
            <person name="Nusbaum C."/>
            <person name="Birren B."/>
        </authorList>
    </citation>
    <scope>NUCLEOTIDE SEQUENCE</scope>
    <source>
        <strain evidence="3">ATCC 30864</strain>
    </source>
</reference>
<evidence type="ECO:0000313" key="2">
    <source>
        <dbReference type="EMBL" id="KJE89670.1"/>
    </source>
</evidence>
<feature type="compositionally biased region" description="Polar residues" evidence="1">
    <location>
        <begin position="199"/>
        <end position="208"/>
    </location>
</feature>
<name>A0A0D2WIK2_CAPO3</name>
<proteinExistence type="predicted"/>
<feature type="region of interest" description="Disordered" evidence="1">
    <location>
        <begin position="269"/>
        <end position="335"/>
    </location>
</feature>
<protein>
    <submittedName>
        <fullName evidence="2">Uncharacterized protein</fullName>
    </submittedName>
</protein>
<sequence length="470" mass="50174">MKPNDCNTLEQSLAFWRFLTSCTRAFHALHAEICVRRSSRGSSAANSPPGTVPMLETLAARKVAQMLPTLSVTDLQDLYWAPILIREIVYQSAIRAGTLTDDVLVVLLHLDDGYRSVDVSNNSSVTNAGLLSVLPPAADPDAESLADLETWEDLFDDVGGLDQHEQCRSIVLPVTPAASPVGSISAAPIAIPLQQPASTSCQQSHGQESPSGSLPSRPGSSWNRDACSEAGRHVSTPTAIRRVPPRRSRDPLQQLQFDMDDVLEDVSSAPELPISNREAKPAAGSSTAKSSDCADAGLGQRPRGRSQSQPALTLGRRQVSTSAPSSATALSTSPPMPRGIGGFSLRACTVHIVTLDMSFSLGIIGGGAFVRQLAERLPALADLRIAGCFDEETGPETLLTIFGALTNLVYLDASKNYWLSGAELDYLVRKTPPPQSLLPRLSAFVLAGCPMLRHEHLHALAVARPSLQIL</sequence>
<feature type="region of interest" description="Disordered" evidence="1">
    <location>
        <begin position="195"/>
        <end position="249"/>
    </location>
</feature>
<dbReference type="Proteomes" id="UP000008743">
    <property type="component" value="Unassembled WGS sequence"/>
</dbReference>
<feature type="compositionally biased region" description="Low complexity" evidence="1">
    <location>
        <begin position="209"/>
        <end position="221"/>
    </location>
</feature>
<evidence type="ECO:0000313" key="3">
    <source>
        <dbReference type="Proteomes" id="UP000008743"/>
    </source>
</evidence>
<dbReference type="AlphaFoldDB" id="A0A0D2WIK2"/>
<evidence type="ECO:0000256" key="1">
    <source>
        <dbReference type="SAM" id="MobiDB-lite"/>
    </source>
</evidence>
<feature type="compositionally biased region" description="Low complexity" evidence="1">
    <location>
        <begin position="320"/>
        <end position="333"/>
    </location>
</feature>
<dbReference type="Gene3D" id="3.80.10.10">
    <property type="entry name" value="Ribonuclease Inhibitor"/>
    <property type="match status" value="1"/>
</dbReference>
<dbReference type="EMBL" id="KE346360">
    <property type="protein sequence ID" value="KJE89670.1"/>
    <property type="molecule type" value="Genomic_DNA"/>
</dbReference>
<dbReference type="SUPFAM" id="SSF52047">
    <property type="entry name" value="RNI-like"/>
    <property type="match status" value="1"/>
</dbReference>
<keyword evidence="3" id="KW-1185">Reference proteome</keyword>